<feature type="non-terminal residue" evidence="8">
    <location>
        <position position="1"/>
    </location>
</feature>
<keyword evidence="5" id="KW-0547">Nucleotide-binding</keyword>
<protein>
    <recommendedName>
        <fullName evidence="7">NACHT domain-containing protein</fullName>
    </recommendedName>
</protein>
<evidence type="ECO:0000256" key="5">
    <source>
        <dbReference type="ARBA" id="ARBA00022741"/>
    </source>
</evidence>
<proteinExistence type="predicted"/>
<dbReference type="Pfam" id="PF13516">
    <property type="entry name" value="LRR_6"/>
    <property type="match status" value="2"/>
</dbReference>
<evidence type="ECO:0000256" key="6">
    <source>
        <dbReference type="ARBA" id="ARBA00022840"/>
    </source>
</evidence>
<keyword evidence="2" id="KW-0963">Cytoplasm</keyword>
<accession>A0ABR3NX67</accession>
<dbReference type="Gene3D" id="3.40.50.300">
    <property type="entry name" value="P-loop containing nucleotide triphosphate hydrolases"/>
    <property type="match status" value="1"/>
</dbReference>
<dbReference type="InterPro" id="IPR051261">
    <property type="entry name" value="NLR"/>
</dbReference>
<name>A0ABR3NX67_9TELE</name>
<organism evidence="8 9">
    <name type="scientific">Cirrhinus molitorella</name>
    <name type="common">mud carp</name>
    <dbReference type="NCBI Taxonomy" id="172907"/>
    <lineage>
        <taxon>Eukaryota</taxon>
        <taxon>Metazoa</taxon>
        <taxon>Chordata</taxon>
        <taxon>Craniata</taxon>
        <taxon>Vertebrata</taxon>
        <taxon>Euteleostomi</taxon>
        <taxon>Actinopterygii</taxon>
        <taxon>Neopterygii</taxon>
        <taxon>Teleostei</taxon>
        <taxon>Ostariophysi</taxon>
        <taxon>Cypriniformes</taxon>
        <taxon>Cyprinidae</taxon>
        <taxon>Labeoninae</taxon>
        <taxon>Labeonini</taxon>
        <taxon>Cirrhinus</taxon>
    </lineage>
</organism>
<comment type="caution">
    <text evidence="8">The sequence shown here is derived from an EMBL/GenBank/DDBJ whole genome shotgun (WGS) entry which is preliminary data.</text>
</comment>
<dbReference type="InterPro" id="IPR001611">
    <property type="entry name" value="Leu-rich_rpt"/>
</dbReference>
<evidence type="ECO:0000256" key="3">
    <source>
        <dbReference type="ARBA" id="ARBA00022614"/>
    </source>
</evidence>
<dbReference type="InterPro" id="IPR029495">
    <property type="entry name" value="NACHT-assoc"/>
</dbReference>
<dbReference type="Pfam" id="PF17776">
    <property type="entry name" value="NLRC4_HD2"/>
    <property type="match status" value="1"/>
</dbReference>
<dbReference type="SUPFAM" id="SSF52047">
    <property type="entry name" value="RNI-like"/>
    <property type="match status" value="1"/>
</dbReference>
<keyword evidence="6" id="KW-0067">ATP-binding</keyword>
<dbReference type="PANTHER" id="PTHR24106">
    <property type="entry name" value="NACHT, LRR AND CARD DOMAINS-CONTAINING"/>
    <property type="match status" value="1"/>
</dbReference>
<evidence type="ECO:0000259" key="7">
    <source>
        <dbReference type="PROSITE" id="PS50837"/>
    </source>
</evidence>
<evidence type="ECO:0000256" key="1">
    <source>
        <dbReference type="ARBA" id="ARBA00004496"/>
    </source>
</evidence>
<keyword evidence="4" id="KW-0677">Repeat</keyword>
<keyword evidence="3" id="KW-0433">Leucine-rich repeat</keyword>
<reference evidence="8 9" key="1">
    <citation type="submission" date="2023-09" db="EMBL/GenBank/DDBJ databases">
        <authorList>
            <person name="Wang M."/>
        </authorList>
    </citation>
    <scope>NUCLEOTIDE SEQUENCE [LARGE SCALE GENOMIC DNA]</scope>
    <source>
        <strain evidence="8">GT-2023</strain>
        <tissue evidence="8">Liver</tissue>
    </source>
</reference>
<dbReference type="SMART" id="SM01288">
    <property type="entry name" value="FISNA"/>
    <property type="match status" value="1"/>
</dbReference>
<dbReference type="PROSITE" id="PS50837">
    <property type="entry name" value="NACHT"/>
    <property type="match status" value="1"/>
</dbReference>
<dbReference type="Proteomes" id="UP001558613">
    <property type="component" value="Unassembled WGS sequence"/>
</dbReference>
<evidence type="ECO:0000256" key="4">
    <source>
        <dbReference type="ARBA" id="ARBA00022737"/>
    </source>
</evidence>
<dbReference type="InterPro" id="IPR007111">
    <property type="entry name" value="NACHT_NTPase"/>
</dbReference>
<dbReference type="InterPro" id="IPR027417">
    <property type="entry name" value="P-loop_NTPase"/>
</dbReference>
<dbReference type="Pfam" id="PF14484">
    <property type="entry name" value="FISNA"/>
    <property type="match status" value="1"/>
</dbReference>
<dbReference type="InterPro" id="IPR041267">
    <property type="entry name" value="NLRP_HD2"/>
</dbReference>
<dbReference type="Pfam" id="PF05729">
    <property type="entry name" value="NACHT"/>
    <property type="match status" value="1"/>
</dbReference>
<evidence type="ECO:0000313" key="8">
    <source>
        <dbReference type="EMBL" id="KAL1281437.1"/>
    </source>
</evidence>
<dbReference type="Pfam" id="PF17779">
    <property type="entry name" value="WHD_NOD2"/>
    <property type="match status" value="1"/>
</dbReference>
<evidence type="ECO:0000313" key="9">
    <source>
        <dbReference type="Proteomes" id="UP001558613"/>
    </source>
</evidence>
<feature type="domain" description="NACHT" evidence="7">
    <location>
        <begin position="130"/>
        <end position="264"/>
    </location>
</feature>
<keyword evidence="9" id="KW-1185">Reference proteome</keyword>
<sequence>RREMVKPVQTSTSNYQTHIRKDNSETVLQTHTLDSRDLQRVKDQHKTSMKKKYEKLFEGNRLQENETLLNRIYTQLYIIEGESEEVNEEHEVLQMEKTAKTKHSQDTPIYCNDVFKASAEPGCEEKQQIKSVLTKGIAGIGKTVSVQKFILDWAEGKANQDVDFMLVLPFRELNLIQNNLYSLHRLLVDFHPELQDLDSKIYEECKVVFIFDGLDESRITLMFSDDQKVCDVTETSSVSVLMTNLMKGELLPSALIWITSRPAAANQIPSKYINRLTEIQGFNEIQKEEYFRKRISDQHQASRIISHIRRARSLHIMCHIPVFCWISSTVLQKLLKEDLSAEIPQTLTEMYIHFLLIQINMKNQKYEESDSNKLLQSNREVIVKLAEVAFKQLMKGNVMFYEEDLIGSNIDITDASVYSGICTEIFKEESVIHQRKVYSFIHLSIQEFLAGFYVFYYHITSTTEACLDTLHHLNKRAVDKALESENGQLDLFLRFLLGVSLESNQRLLHDLLTHKENSSESIRRTTQYIKEKIKDGHGLSTERSINLFLCLLEVKDQTLSREIQEFVKSGKQSEKKLSPAHCSSITYILQMSEEVLDELDVQTYNSSDEGRRRLLPAVINCRKALFAGCNLTAQHCEIVSSALQSSNSVLKELDLSNNDLHDSGVKILSNGLKSPNCQLEILRLSGCMVTEEGCGYLSSALSSNPSHLRELDLSYNHPGQSGVQLLKHKLEDPNYKLQILNLDHGDPLRITPGLRK</sequence>
<comment type="subcellular location">
    <subcellularLocation>
        <location evidence="1">Cytoplasm</location>
    </subcellularLocation>
</comment>
<gene>
    <name evidence="8" type="ORF">QQF64_000240</name>
</gene>
<dbReference type="SMART" id="SM00368">
    <property type="entry name" value="LRR_RI"/>
    <property type="match status" value="3"/>
</dbReference>
<dbReference type="InterPro" id="IPR032675">
    <property type="entry name" value="LRR_dom_sf"/>
</dbReference>
<dbReference type="InterPro" id="IPR041075">
    <property type="entry name" value="NOD1/2_WH"/>
</dbReference>
<dbReference type="Gene3D" id="3.80.10.10">
    <property type="entry name" value="Ribonuclease Inhibitor"/>
    <property type="match status" value="1"/>
</dbReference>
<evidence type="ECO:0000256" key="2">
    <source>
        <dbReference type="ARBA" id="ARBA00022490"/>
    </source>
</evidence>
<dbReference type="EMBL" id="JAYMGO010000001">
    <property type="protein sequence ID" value="KAL1281437.1"/>
    <property type="molecule type" value="Genomic_DNA"/>
</dbReference>
<feature type="non-terminal residue" evidence="8">
    <location>
        <position position="756"/>
    </location>
</feature>